<evidence type="ECO:0000256" key="2">
    <source>
        <dbReference type="SAM" id="Phobius"/>
    </source>
</evidence>
<evidence type="ECO:0000256" key="1">
    <source>
        <dbReference type="SAM" id="Coils"/>
    </source>
</evidence>
<sequence>MLWWVLFLLVLVILSFLSQLGILFTMQIKSPYLFATIINIMILGCIVGVVVRILKRTRKKEKETLMLKVKELEEKLKAKEEENRS</sequence>
<name>A0A0F9S2K7_9ZZZZ</name>
<keyword evidence="2" id="KW-1133">Transmembrane helix</keyword>
<evidence type="ECO:0000313" key="3">
    <source>
        <dbReference type="EMBL" id="KKN31351.1"/>
    </source>
</evidence>
<organism evidence="3">
    <name type="scientific">marine sediment metagenome</name>
    <dbReference type="NCBI Taxonomy" id="412755"/>
    <lineage>
        <taxon>unclassified sequences</taxon>
        <taxon>metagenomes</taxon>
        <taxon>ecological metagenomes</taxon>
    </lineage>
</organism>
<proteinExistence type="predicted"/>
<feature type="coiled-coil region" evidence="1">
    <location>
        <begin position="55"/>
        <end position="82"/>
    </location>
</feature>
<feature type="transmembrane region" description="Helical" evidence="2">
    <location>
        <begin position="31"/>
        <end position="54"/>
    </location>
</feature>
<protein>
    <recommendedName>
        <fullName evidence="4">Lipopolysaccharide assembly protein A domain-containing protein</fullName>
    </recommendedName>
</protein>
<dbReference type="AlphaFoldDB" id="A0A0F9S2K7"/>
<comment type="caution">
    <text evidence="3">The sequence shown here is derived from an EMBL/GenBank/DDBJ whole genome shotgun (WGS) entry which is preliminary data.</text>
</comment>
<keyword evidence="2" id="KW-0472">Membrane</keyword>
<keyword evidence="2" id="KW-0812">Transmembrane</keyword>
<dbReference type="EMBL" id="LAZR01002336">
    <property type="protein sequence ID" value="KKN31351.1"/>
    <property type="molecule type" value="Genomic_DNA"/>
</dbReference>
<reference evidence="3" key="1">
    <citation type="journal article" date="2015" name="Nature">
        <title>Complex archaea that bridge the gap between prokaryotes and eukaryotes.</title>
        <authorList>
            <person name="Spang A."/>
            <person name="Saw J.H."/>
            <person name="Jorgensen S.L."/>
            <person name="Zaremba-Niedzwiedzka K."/>
            <person name="Martijn J."/>
            <person name="Lind A.E."/>
            <person name="van Eijk R."/>
            <person name="Schleper C."/>
            <person name="Guy L."/>
            <person name="Ettema T.J."/>
        </authorList>
    </citation>
    <scope>NUCLEOTIDE SEQUENCE</scope>
</reference>
<keyword evidence="1" id="KW-0175">Coiled coil</keyword>
<accession>A0A0F9S2K7</accession>
<evidence type="ECO:0008006" key="4">
    <source>
        <dbReference type="Google" id="ProtNLM"/>
    </source>
</evidence>
<gene>
    <name evidence="3" type="ORF">LCGC14_0824750</name>
</gene>